<dbReference type="InterPro" id="IPR020845">
    <property type="entry name" value="AMP-binding_CS"/>
</dbReference>
<organism evidence="8 9">
    <name type="scientific">Streptomyces yangpuensis</name>
    <dbReference type="NCBI Taxonomy" id="1648182"/>
    <lineage>
        <taxon>Bacteria</taxon>
        <taxon>Bacillati</taxon>
        <taxon>Actinomycetota</taxon>
        <taxon>Actinomycetes</taxon>
        <taxon>Kitasatosporales</taxon>
        <taxon>Streptomycetaceae</taxon>
        <taxon>Streptomyces</taxon>
    </lineage>
</organism>
<dbReference type="InterPro" id="IPR045851">
    <property type="entry name" value="AMP-bd_C_sf"/>
</dbReference>
<feature type="compositionally biased region" description="Basic and acidic residues" evidence="5">
    <location>
        <begin position="571"/>
        <end position="580"/>
    </location>
</feature>
<evidence type="ECO:0000256" key="3">
    <source>
        <dbReference type="ARBA" id="ARBA00022832"/>
    </source>
</evidence>
<keyword evidence="2 8" id="KW-0436">Ligase</keyword>
<dbReference type="GeneID" id="95577257"/>
<dbReference type="PANTHER" id="PTHR22754:SF32">
    <property type="entry name" value="DISCO-INTERACTING PROTEIN 2"/>
    <property type="match status" value="1"/>
</dbReference>
<accession>A0ABY5Q453</accession>
<dbReference type="InterPro" id="IPR042099">
    <property type="entry name" value="ANL_N_sf"/>
</dbReference>
<evidence type="ECO:0000256" key="2">
    <source>
        <dbReference type="ARBA" id="ARBA00022598"/>
    </source>
</evidence>
<dbReference type="RefSeq" id="WP_257857054.1">
    <property type="nucleotide sequence ID" value="NZ_CP102514.1"/>
</dbReference>
<keyword evidence="3" id="KW-0276">Fatty acid metabolism</keyword>
<evidence type="ECO:0000259" key="7">
    <source>
        <dbReference type="Pfam" id="PF23024"/>
    </source>
</evidence>
<dbReference type="CDD" id="cd05931">
    <property type="entry name" value="FAAL"/>
    <property type="match status" value="1"/>
</dbReference>
<proteinExistence type="inferred from homology"/>
<sequence length="592" mass="63523">MLDESLPPATPDQFHHETVVDAVRAHAERLPDHPLFTFLPDGDEAEPPLTFAALDARARAVAASLHAARAEPGARALLLFEPGQEFVVAFFGCLYAGVVAVPTYLPHPSQRARGLLRLAGIAEDAQPAAVLTTAGIQAAVETTARSVPEVRETVWLAVDTIAEGAGTDWSAPSPEPKSVAFLQYTSGSTGRPKGVMVTHGNLTHNSDFIRTSLGMDGSTVVVGWLPPYHDMGLISMIIVPAMMGIHSVSMPTVAFLQSPVRWLRAISTYRGTLSAAPNFAFDLCTRKVTDEDRASLDLSFWRVATNGAEPIRADSMQRFSEAFAATGFRPETIVPVYGLAESTLLVSGTPVDRPWVSRSFDEDALEHGTAVSVPADSPEARVLVSCGTSPALDVAIVDPRARTRCRPGQVGEIWVAGDSVAAGYWQRPDLTREAFEATLADGADQGPYLRTGDLGFRTEDGLFVCGRIKDVIIVGGRNHHPHDIERTAESAHPAIRPGCVAAFGVTADGTEEVVVAAELRRGADDGTGPEARQGVVNAVLRAVTQEHRLTVREVVLLPAGTLPKTSSGKLQRRETRKEYLAGRSPWNAQRQH</sequence>
<feature type="domain" description="AMP-dependent synthetase/ligase" evidence="6">
    <location>
        <begin position="24"/>
        <end position="425"/>
    </location>
</feature>
<name>A0ABY5Q453_9ACTN</name>
<dbReference type="InterPro" id="IPR000873">
    <property type="entry name" value="AMP-dep_synth/lig_dom"/>
</dbReference>
<reference evidence="8" key="1">
    <citation type="submission" date="2022-08" db="EMBL/GenBank/DDBJ databases">
        <authorList>
            <person name="Tian L."/>
        </authorList>
    </citation>
    <scope>NUCLEOTIDE SEQUENCE</scope>
    <source>
        <strain evidence="8">CM253</strain>
    </source>
</reference>
<feature type="region of interest" description="Disordered" evidence="5">
    <location>
        <begin position="562"/>
        <end position="592"/>
    </location>
</feature>
<dbReference type="Gene3D" id="3.30.300.30">
    <property type="match status" value="1"/>
</dbReference>
<dbReference type="Pfam" id="PF23024">
    <property type="entry name" value="AMP-dom_DIP2-like"/>
    <property type="match status" value="1"/>
</dbReference>
<dbReference type="SUPFAM" id="SSF56801">
    <property type="entry name" value="Acetyl-CoA synthetase-like"/>
    <property type="match status" value="1"/>
</dbReference>
<evidence type="ECO:0000256" key="4">
    <source>
        <dbReference type="ARBA" id="ARBA00023098"/>
    </source>
</evidence>
<protein>
    <submittedName>
        <fullName evidence="8">Fatty acyl-AMP ligase</fullName>
    </submittedName>
</protein>
<dbReference type="Proteomes" id="UP001057738">
    <property type="component" value="Chromosome"/>
</dbReference>
<dbReference type="InterPro" id="IPR040097">
    <property type="entry name" value="FAAL/FAAC"/>
</dbReference>
<comment type="similarity">
    <text evidence="1">Belongs to the ATP-dependent AMP-binding enzyme family.</text>
</comment>
<evidence type="ECO:0000259" key="6">
    <source>
        <dbReference type="Pfam" id="PF00501"/>
    </source>
</evidence>
<dbReference type="InterPro" id="IPR025110">
    <property type="entry name" value="AMP-bd_C"/>
</dbReference>
<evidence type="ECO:0000313" key="9">
    <source>
        <dbReference type="Proteomes" id="UP001057738"/>
    </source>
</evidence>
<dbReference type="PROSITE" id="PS00455">
    <property type="entry name" value="AMP_BINDING"/>
    <property type="match status" value="1"/>
</dbReference>
<feature type="domain" description="AMP-binding enzyme C-terminal" evidence="7">
    <location>
        <begin position="470"/>
        <end position="585"/>
    </location>
</feature>
<evidence type="ECO:0000256" key="5">
    <source>
        <dbReference type="SAM" id="MobiDB-lite"/>
    </source>
</evidence>
<dbReference type="GO" id="GO:0016874">
    <property type="term" value="F:ligase activity"/>
    <property type="evidence" value="ECO:0007669"/>
    <property type="project" value="UniProtKB-KW"/>
</dbReference>
<dbReference type="Pfam" id="PF00501">
    <property type="entry name" value="AMP-binding"/>
    <property type="match status" value="1"/>
</dbReference>
<evidence type="ECO:0000256" key="1">
    <source>
        <dbReference type="ARBA" id="ARBA00006432"/>
    </source>
</evidence>
<keyword evidence="9" id="KW-1185">Reference proteome</keyword>
<dbReference type="PANTHER" id="PTHR22754">
    <property type="entry name" value="DISCO-INTERACTING PROTEIN 2 DIP2 -RELATED"/>
    <property type="match status" value="1"/>
</dbReference>
<keyword evidence="4" id="KW-0443">Lipid metabolism</keyword>
<evidence type="ECO:0000313" key="8">
    <source>
        <dbReference type="EMBL" id="UUY50633.1"/>
    </source>
</evidence>
<gene>
    <name evidence="8" type="ORF">NRK68_27435</name>
</gene>
<dbReference type="Gene3D" id="3.40.50.12780">
    <property type="entry name" value="N-terminal domain of ligase-like"/>
    <property type="match status" value="1"/>
</dbReference>
<dbReference type="EMBL" id="CP102514">
    <property type="protein sequence ID" value="UUY50633.1"/>
    <property type="molecule type" value="Genomic_DNA"/>
</dbReference>